<organism evidence="2">
    <name type="scientific">Salvia splendens</name>
    <name type="common">Scarlet sage</name>
    <dbReference type="NCBI Taxonomy" id="180675"/>
    <lineage>
        <taxon>Eukaryota</taxon>
        <taxon>Viridiplantae</taxon>
        <taxon>Streptophyta</taxon>
        <taxon>Embryophyta</taxon>
        <taxon>Tracheophyta</taxon>
        <taxon>Spermatophyta</taxon>
        <taxon>Magnoliopsida</taxon>
        <taxon>eudicotyledons</taxon>
        <taxon>Gunneridae</taxon>
        <taxon>Pentapetalae</taxon>
        <taxon>asterids</taxon>
        <taxon>lamiids</taxon>
        <taxon>Lamiales</taxon>
        <taxon>Lamiaceae</taxon>
        <taxon>Nepetoideae</taxon>
        <taxon>Mentheae</taxon>
        <taxon>Salviinae</taxon>
        <taxon>Salvia</taxon>
        <taxon>Salvia subgen. Calosphace</taxon>
        <taxon>core Calosphace</taxon>
    </lineage>
</organism>
<dbReference type="Proteomes" id="UP000298416">
    <property type="component" value="Unassembled WGS sequence"/>
</dbReference>
<dbReference type="EMBL" id="PNBA02000002">
    <property type="protein sequence ID" value="KAG6434059.1"/>
    <property type="molecule type" value="Genomic_DNA"/>
</dbReference>
<evidence type="ECO:0000259" key="1">
    <source>
        <dbReference type="Pfam" id="PF14363"/>
    </source>
</evidence>
<evidence type="ECO:0000313" key="3">
    <source>
        <dbReference type="Proteomes" id="UP000298416"/>
    </source>
</evidence>
<comment type="caution">
    <text evidence="2">The sequence shown here is derived from an EMBL/GenBank/DDBJ whole genome shotgun (WGS) entry which is preliminary data.</text>
</comment>
<reference evidence="2" key="1">
    <citation type="submission" date="2018-01" db="EMBL/GenBank/DDBJ databases">
        <authorList>
            <person name="Mao J.F."/>
        </authorList>
    </citation>
    <scope>NUCLEOTIDE SEQUENCE</scope>
    <source>
        <strain evidence="2">Huo1</strain>
        <tissue evidence="2">Leaf</tissue>
    </source>
</reference>
<sequence length="205" mass="23521">MWIDDRVHVHQHFKVPELNHSTHQRNLFYRRVSLYLTSLPSLEDSDFTNLSAGKKSNGIVLSLDDNQKIHDNFLDARVSWLNRVERDGGSRSFVLRIRKKDKRRILKPYLQHIHAVSDEIEERWNGSLGMCDSSSLSKSNQLLSLQFSLIVPTTISSSLSLPHRCFYDHVSSAFLPHYLVSHAACLAAPPVCFNCAVKGKWKHRS</sequence>
<name>A0A8X8YLH9_SALSN</name>
<dbReference type="InterPro" id="IPR025753">
    <property type="entry name" value="AAA_N_dom"/>
</dbReference>
<dbReference type="AlphaFoldDB" id="A0A8X8YLH9"/>
<accession>A0A8X8YLH9</accession>
<gene>
    <name evidence="2" type="ORF">SASPL_105680</name>
</gene>
<reference evidence="2" key="2">
    <citation type="submission" date="2020-08" db="EMBL/GenBank/DDBJ databases">
        <title>Plant Genome Project.</title>
        <authorList>
            <person name="Zhang R.-G."/>
        </authorList>
    </citation>
    <scope>NUCLEOTIDE SEQUENCE</scope>
    <source>
        <strain evidence="2">Huo1</strain>
        <tissue evidence="2">Leaf</tissue>
    </source>
</reference>
<proteinExistence type="predicted"/>
<dbReference type="Pfam" id="PF14363">
    <property type="entry name" value="AAA_assoc"/>
    <property type="match status" value="1"/>
</dbReference>
<keyword evidence="3" id="KW-1185">Reference proteome</keyword>
<protein>
    <recommendedName>
        <fullName evidence="1">AAA-type ATPase N-terminal domain-containing protein</fullName>
    </recommendedName>
</protein>
<feature type="domain" description="AAA-type ATPase N-terminal" evidence="1">
    <location>
        <begin position="8"/>
        <end position="81"/>
    </location>
</feature>
<evidence type="ECO:0000313" key="2">
    <source>
        <dbReference type="EMBL" id="KAG6434059.1"/>
    </source>
</evidence>